<evidence type="ECO:0000256" key="7">
    <source>
        <dbReference type="SAM" id="MobiDB-lite"/>
    </source>
</evidence>
<keyword evidence="2 6" id="KW-0812">Transmembrane</keyword>
<accession>A0A423WHJ1</accession>
<comment type="function">
    <text evidence="6">Interacts with target proteins during translocation into the lumen of the endoplasmic reticulum. Protects unfolded target proteins against degradation and facilitate correct glycosylation.</text>
</comment>
<feature type="transmembrane region" description="Helical" evidence="6">
    <location>
        <begin position="68"/>
        <end position="91"/>
    </location>
</feature>
<proteinExistence type="inferred from homology"/>
<evidence type="ECO:0000256" key="1">
    <source>
        <dbReference type="ARBA" id="ARBA00005500"/>
    </source>
</evidence>
<keyword evidence="3 6" id="KW-0256">Endoplasmic reticulum</keyword>
<comment type="similarity">
    <text evidence="1 6">Belongs to the RAMP4 family.</text>
</comment>
<dbReference type="EMBL" id="LJZO01000004">
    <property type="protein sequence ID" value="ROW02869.1"/>
    <property type="molecule type" value="Genomic_DNA"/>
</dbReference>
<sequence length="94" mass="10540">MVRNASSPSYAQPRRIERVPVPVPAQTPQQRRANLKFAKQNEAKMGKSEEEVKKMIKKETAKAPISPIWLGVLGFVVFGGIIFEVLSRIFFGGR</sequence>
<feature type="region of interest" description="Disordered" evidence="7">
    <location>
        <begin position="1"/>
        <end position="31"/>
    </location>
</feature>
<organism evidence="8 9">
    <name type="scientific">Cytospora chrysosperma</name>
    <name type="common">Cytospora canker fungus</name>
    <name type="synonym">Sphaeria chrysosperma</name>
    <dbReference type="NCBI Taxonomy" id="252740"/>
    <lineage>
        <taxon>Eukaryota</taxon>
        <taxon>Fungi</taxon>
        <taxon>Dikarya</taxon>
        <taxon>Ascomycota</taxon>
        <taxon>Pezizomycotina</taxon>
        <taxon>Sordariomycetes</taxon>
        <taxon>Sordariomycetidae</taxon>
        <taxon>Diaporthales</taxon>
        <taxon>Cytosporaceae</taxon>
        <taxon>Cytospora</taxon>
    </lineage>
</organism>
<comment type="caution">
    <text evidence="8">The sequence shown here is derived from an EMBL/GenBank/DDBJ whole genome shotgun (WGS) entry which is preliminary data.</text>
</comment>
<evidence type="ECO:0000256" key="3">
    <source>
        <dbReference type="ARBA" id="ARBA00022824"/>
    </source>
</evidence>
<keyword evidence="4 6" id="KW-1133">Transmembrane helix</keyword>
<keyword evidence="5 6" id="KW-0472">Membrane</keyword>
<evidence type="ECO:0000256" key="4">
    <source>
        <dbReference type="ARBA" id="ARBA00022989"/>
    </source>
</evidence>
<dbReference type="Proteomes" id="UP000284375">
    <property type="component" value="Unassembled WGS sequence"/>
</dbReference>
<dbReference type="OrthoDB" id="16679at2759"/>
<gene>
    <name evidence="8" type="ORF">VSDG_01654</name>
</gene>
<evidence type="ECO:0000313" key="8">
    <source>
        <dbReference type="EMBL" id="ROW02869.1"/>
    </source>
</evidence>
<keyword evidence="9" id="KW-1185">Reference proteome</keyword>
<name>A0A423WHJ1_CYTCH</name>
<reference evidence="8 9" key="1">
    <citation type="submission" date="2015-09" db="EMBL/GenBank/DDBJ databases">
        <title>Host preference determinants of Valsa canker pathogens revealed by comparative genomics.</title>
        <authorList>
            <person name="Yin Z."/>
            <person name="Huang L."/>
        </authorList>
    </citation>
    <scope>NUCLEOTIDE SEQUENCE [LARGE SCALE GENOMIC DNA]</scope>
    <source>
        <strain evidence="8 9">YSFL</strain>
    </source>
</reference>
<feature type="compositionally biased region" description="Polar residues" evidence="7">
    <location>
        <begin position="1"/>
        <end position="10"/>
    </location>
</feature>
<comment type="subcellular location">
    <subcellularLocation>
        <location evidence="6">Membrane</location>
        <topology evidence="6">Single-pass membrane protein</topology>
    </subcellularLocation>
    <subcellularLocation>
        <location evidence="6">Endoplasmic reticulum membrane</location>
        <topology evidence="6">Single-pass membrane protein</topology>
    </subcellularLocation>
</comment>
<protein>
    <recommendedName>
        <fullName evidence="6">Stress-associated endoplasmic reticulum protein</fullName>
    </recommendedName>
</protein>
<dbReference type="Pfam" id="PF06624">
    <property type="entry name" value="RAMP4"/>
    <property type="match status" value="1"/>
</dbReference>
<dbReference type="InterPro" id="IPR010580">
    <property type="entry name" value="ER_stress-assoc"/>
</dbReference>
<evidence type="ECO:0000313" key="9">
    <source>
        <dbReference type="Proteomes" id="UP000284375"/>
    </source>
</evidence>
<evidence type="ECO:0000256" key="6">
    <source>
        <dbReference type="RuleBase" id="RU364120"/>
    </source>
</evidence>
<evidence type="ECO:0000256" key="5">
    <source>
        <dbReference type="ARBA" id="ARBA00023136"/>
    </source>
</evidence>
<dbReference type="AlphaFoldDB" id="A0A423WHJ1"/>
<evidence type="ECO:0000256" key="2">
    <source>
        <dbReference type="ARBA" id="ARBA00022692"/>
    </source>
</evidence>
<dbReference type="GO" id="GO:0005789">
    <property type="term" value="C:endoplasmic reticulum membrane"/>
    <property type="evidence" value="ECO:0007669"/>
    <property type="project" value="UniProtKB-SubCell"/>
</dbReference>